<dbReference type="InterPro" id="IPR025496">
    <property type="entry name" value="DUF4387"/>
</dbReference>
<reference evidence="3" key="2">
    <citation type="submission" date="2011-03" db="EMBL/GenBank/DDBJ databases">
        <title>The complete genome of Hippea maritima DSM 10411.</title>
        <authorList>
            <consortium name="US DOE Joint Genome Institute (JGI-PGF)"/>
            <person name="Lucas S."/>
            <person name="Copeland A."/>
            <person name="Lapidus A."/>
            <person name="Bruce D."/>
            <person name="Goodwin L."/>
            <person name="Pitluck S."/>
            <person name="Peters L."/>
            <person name="Kyrpides N."/>
            <person name="Mavromatis K."/>
            <person name="Pagani I."/>
            <person name="Ivanova N."/>
            <person name="Mikhailova N."/>
            <person name="Lu M."/>
            <person name="Detter J.C."/>
            <person name="Tapia R."/>
            <person name="Han C."/>
            <person name="Land M."/>
            <person name="Hauser L."/>
            <person name="Markowitz V."/>
            <person name="Cheng J.-F."/>
            <person name="Hugenholtz P."/>
            <person name="Woyke T."/>
            <person name="Wu D."/>
            <person name="Spring S."/>
            <person name="Schroeder M."/>
            <person name="Brambilla E."/>
            <person name="Klenk H.-P."/>
            <person name="Eisen J.A."/>
        </authorList>
    </citation>
    <scope>NUCLEOTIDE SEQUENCE [LARGE SCALE GENOMIC DNA]</scope>
    <source>
        <strain evidence="3">ATCC 700847 / DSM 10411 / MH2</strain>
    </source>
</reference>
<gene>
    <name evidence="2" type="ordered locus">Hipma_1070</name>
</gene>
<evidence type="ECO:0000313" key="2">
    <source>
        <dbReference type="EMBL" id="AEA34036.1"/>
    </source>
</evidence>
<proteinExistence type="predicted"/>
<dbReference type="eggNOG" id="ENOG5032RXZ">
    <property type="taxonomic scope" value="Bacteria"/>
</dbReference>
<feature type="domain" description="DUF4387" evidence="1">
    <location>
        <begin position="3"/>
        <end position="95"/>
    </location>
</feature>
<dbReference type="InParanoid" id="F2LWA2"/>
<dbReference type="Pfam" id="PF14330">
    <property type="entry name" value="DUF4387"/>
    <property type="match status" value="1"/>
</dbReference>
<dbReference type="Proteomes" id="UP000008139">
    <property type="component" value="Chromosome"/>
</dbReference>
<keyword evidence="3" id="KW-1185">Reference proteome</keyword>
<organism evidence="2 3">
    <name type="scientific">Hippea maritima (strain ATCC 700847 / DSM 10411 / MH2)</name>
    <dbReference type="NCBI Taxonomy" id="760142"/>
    <lineage>
        <taxon>Bacteria</taxon>
        <taxon>Pseudomonadati</taxon>
        <taxon>Campylobacterota</taxon>
        <taxon>Desulfurellia</taxon>
        <taxon>Desulfurellales</taxon>
        <taxon>Hippeaceae</taxon>
        <taxon>Hippea</taxon>
    </lineage>
</organism>
<dbReference type="HOGENOM" id="CLU_153284_0_0_7"/>
<dbReference type="EMBL" id="CP002606">
    <property type="protein sequence ID" value="AEA34036.1"/>
    <property type="molecule type" value="Genomic_DNA"/>
</dbReference>
<accession>F2LWA2</accession>
<dbReference type="STRING" id="760142.Hipma_1070"/>
<evidence type="ECO:0000313" key="3">
    <source>
        <dbReference type="Proteomes" id="UP000008139"/>
    </source>
</evidence>
<dbReference type="RefSeq" id="WP_013682075.1">
    <property type="nucleotide sequence ID" value="NC_015318.1"/>
</dbReference>
<reference evidence="2 3" key="1">
    <citation type="journal article" date="2011" name="Stand. Genomic Sci.">
        <title>Complete genome sequence of the thermophilic sulfur-reducer Hippea maritima type strain (MH(2)).</title>
        <authorList>
            <person name="Huntemann M."/>
            <person name="Lu M."/>
            <person name="Nolan M."/>
            <person name="Lapidus A."/>
            <person name="Lucas S."/>
            <person name="Hammon N."/>
            <person name="Deshpande S."/>
            <person name="Cheng J.F."/>
            <person name="Tapia R."/>
            <person name="Han C."/>
            <person name="Goodwin L."/>
            <person name="Pitluck S."/>
            <person name="Liolios K."/>
            <person name="Pagani I."/>
            <person name="Ivanova N."/>
            <person name="Ovchinikova G."/>
            <person name="Pati A."/>
            <person name="Chen A."/>
            <person name="Palaniappan K."/>
            <person name="Land M."/>
            <person name="Hauser L."/>
            <person name="Jeffries C.D."/>
            <person name="Detter J.C."/>
            <person name="Brambilla E.M."/>
            <person name="Rohde M."/>
            <person name="Spring S."/>
            <person name="Goker M."/>
            <person name="Woyke T."/>
            <person name="Bristow J."/>
            <person name="Eisen J.A."/>
            <person name="Markowitz V."/>
            <person name="Hugenholtz P."/>
            <person name="Kyrpides N.C."/>
            <person name="Klenk H.P."/>
            <person name="Mavromatis K."/>
        </authorList>
    </citation>
    <scope>NUCLEOTIDE SEQUENCE [LARGE SCALE GENOMIC DNA]</scope>
    <source>
        <strain evidence="3">ATCC 700847 / DSM 10411 / MH2</strain>
    </source>
</reference>
<dbReference type="KEGG" id="hmr:Hipma_1070"/>
<evidence type="ECO:0000259" key="1">
    <source>
        <dbReference type="Pfam" id="PF14330"/>
    </source>
</evidence>
<name>F2LWA2_HIPMA</name>
<sequence>MRLKEAVKVLRSKNAGVWHITIDIVFKSEELYERAKLRLNRDFFKKLYKREDLMYFECDGINTLKVSFLRDASAGSLSDTDCLGANFYIPLLDVEI</sequence>
<protein>
    <recommendedName>
        <fullName evidence="1">DUF4387 domain-containing protein</fullName>
    </recommendedName>
</protein>
<dbReference type="AlphaFoldDB" id="F2LWA2"/>